<evidence type="ECO:0000313" key="2">
    <source>
        <dbReference type="EMBL" id="RNI36265.1"/>
    </source>
</evidence>
<keyword evidence="2" id="KW-0378">Hydrolase</keyword>
<dbReference type="Gene3D" id="3.40.50.1820">
    <property type="entry name" value="alpha/beta hydrolase"/>
    <property type="match status" value="1"/>
</dbReference>
<dbReference type="AlphaFoldDB" id="A0A3M9NFL9"/>
<accession>A0A3M9NFL9</accession>
<evidence type="ECO:0000313" key="3">
    <source>
        <dbReference type="Proteomes" id="UP000267223"/>
    </source>
</evidence>
<dbReference type="Pfam" id="PF01738">
    <property type="entry name" value="DLH"/>
    <property type="match status" value="1"/>
</dbReference>
<proteinExistence type="predicted"/>
<dbReference type="InterPro" id="IPR029058">
    <property type="entry name" value="AB_hydrolase_fold"/>
</dbReference>
<dbReference type="InterPro" id="IPR002925">
    <property type="entry name" value="Dienelactn_hydro"/>
</dbReference>
<dbReference type="GO" id="GO:0016787">
    <property type="term" value="F:hydrolase activity"/>
    <property type="evidence" value="ECO:0007669"/>
    <property type="project" value="UniProtKB-KW"/>
</dbReference>
<organism evidence="2 3">
    <name type="scientific">Hanamia caeni</name>
    <dbReference type="NCBI Taxonomy" id="2294116"/>
    <lineage>
        <taxon>Bacteria</taxon>
        <taxon>Pseudomonadati</taxon>
        <taxon>Bacteroidota</taxon>
        <taxon>Chitinophagia</taxon>
        <taxon>Chitinophagales</taxon>
        <taxon>Chitinophagaceae</taxon>
        <taxon>Hanamia</taxon>
    </lineage>
</organism>
<dbReference type="RefSeq" id="WP_123120818.1">
    <property type="nucleotide sequence ID" value="NZ_RJJR01000008.1"/>
</dbReference>
<comment type="caution">
    <text evidence="2">The sequence shown here is derived from an EMBL/GenBank/DDBJ whole genome shotgun (WGS) entry which is preliminary data.</text>
</comment>
<dbReference type="PANTHER" id="PTHR22946">
    <property type="entry name" value="DIENELACTONE HYDROLASE DOMAIN-CONTAINING PROTEIN-RELATED"/>
    <property type="match status" value="1"/>
</dbReference>
<gene>
    <name evidence="2" type="ORF">EFY79_11345</name>
</gene>
<reference evidence="2 3" key="1">
    <citation type="submission" date="2018-11" db="EMBL/GenBank/DDBJ databases">
        <title>Draft genome sequence of Ferruginibacter sp. BO-59.</title>
        <authorList>
            <person name="Im W.T."/>
        </authorList>
    </citation>
    <scope>NUCLEOTIDE SEQUENCE [LARGE SCALE GENOMIC DNA]</scope>
    <source>
        <strain evidence="2 3">BO-59</strain>
    </source>
</reference>
<dbReference type="Proteomes" id="UP000267223">
    <property type="component" value="Unassembled WGS sequence"/>
</dbReference>
<name>A0A3M9NFL9_9BACT</name>
<sequence>MEYNNPNIKEEKLNYQIDGTEYFNYVYYDDSNDSKRPGIIVVDEWWGLTDYGKGRTRALANLGYIAMVVDMYGNGKTVEDPQNAAQLASVIYKNPSLAKKQVDIAIEHLKKYSQTDHSKIGAIGYCFGGFVVLNAAKLGSDLTGVVSFHGGLSGAKPDKNRMKAKILVCHGADDPFENPNVESFKNEMEAAGADYRFIVYPGATHAFSNPKATAKGEKYNMPIKYNEEADSRSWNEMKEFFEKLF</sequence>
<dbReference type="OrthoDB" id="9787933at2"/>
<dbReference type="InterPro" id="IPR050261">
    <property type="entry name" value="FrsA_esterase"/>
</dbReference>
<keyword evidence="3" id="KW-1185">Reference proteome</keyword>
<dbReference type="EMBL" id="RJJR01000008">
    <property type="protein sequence ID" value="RNI36265.1"/>
    <property type="molecule type" value="Genomic_DNA"/>
</dbReference>
<protein>
    <submittedName>
        <fullName evidence="2">Dienelactone hydrolase family protein</fullName>
    </submittedName>
</protein>
<dbReference type="PANTHER" id="PTHR22946:SF0">
    <property type="entry name" value="DIENELACTONE HYDROLASE DOMAIN-CONTAINING PROTEIN"/>
    <property type="match status" value="1"/>
</dbReference>
<evidence type="ECO:0000259" key="1">
    <source>
        <dbReference type="Pfam" id="PF01738"/>
    </source>
</evidence>
<dbReference type="SUPFAM" id="SSF53474">
    <property type="entry name" value="alpha/beta-Hydrolases"/>
    <property type="match status" value="1"/>
</dbReference>
<feature type="domain" description="Dienelactone hydrolase" evidence="1">
    <location>
        <begin position="30"/>
        <end position="243"/>
    </location>
</feature>